<feature type="domain" description="Palmitoyltransferase DHHC" evidence="9">
    <location>
        <begin position="90"/>
        <end position="125"/>
    </location>
</feature>
<proteinExistence type="inferred from homology"/>
<reference evidence="10 11" key="1">
    <citation type="submission" date="2022-12" db="EMBL/GenBank/DDBJ databases">
        <title>Chromosome-level genome of Tegillarca granosa.</title>
        <authorList>
            <person name="Kim J."/>
        </authorList>
    </citation>
    <scope>NUCLEOTIDE SEQUENCE [LARGE SCALE GENOMIC DNA]</scope>
    <source>
        <strain evidence="10">Teg-2019</strain>
        <tissue evidence="10">Adductor muscle</tissue>
    </source>
</reference>
<dbReference type="Proteomes" id="UP001217089">
    <property type="component" value="Unassembled WGS sequence"/>
</dbReference>
<dbReference type="PANTHER" id="PTHR22883:SF23">
    <property type="entry name" value="PALMITOYLTRANSFERASE ZDHHC6"/>
    <property type="match status" value="1"/>
</dbReference>
<evidence type="ECO:0000256" key="7">
    <source>
        <dbReference type="ARBA" id="ARBA00038298"/>
    </source>
</evidence>
<keyword evidence="3 8" id="KW-0812">Transmembrane</keyword>
<comment type="similarity">
    <text evidence="7">Belongs to the DHHC palmitoyltransferase family. PFA5 subfamily.</text>
</comment>
<evidence type="ECO:0000256" key="3">
    <source>
        <dbReference type="ARBA" id="ARBA00022692"/>
    </source>
</evidence>
<protein>
    <recommendedName>
        <fullName evidence="8">Palmitoyltransferase</fullName>
        <ecNumber evidence="8">2.3.1.225</ecNumber>
    </recommendedName>
</protein>
<dbReference type="InterPro" id="IPR011332">
    <property type="entry name" value="Ribosomal_zn-bd"/>
</dbReference>
<keyword evidence="5 8" id="KW-0472">Membrane</keyword>
<evidence type="ECO:0000256" key="6">
    <source>
        <dbReference type="ARBA" id="ARBA00023315"/>
    </source>
</evidence>
<comment type="caution">
    <text evidence="8">Lacks conserved residue(s) required for the propagation of feature annotation.</text>
</comment>
<comment type="domain">
    <text evidence="8">The DHHC domain is required for palmitoyltransferase activity.</text>
</comment>
<dbReference type="EC" id="2.3.1.225" evidence="8"/>
<evidence type="ECO:0000256" key="5">
    <source>
        <dbReference type="ARBA" id="ARBA00023136"/>
    </source>
</evidence>
<evidence type="ECO:0000313" key="10">
    <source>
        <dbReference type="EMBL" id="KAJ8306286.1"/>
    </source>
</evidence>
<evidence type="ECO:0000256" key="8">
    <source>
        <dbReference type="RuleBase" id="RU079119"/>
    </source>
</evidence>
<keyword evidence="11" id="KW-1185">Reference proteome</keyword>
<evidence type="ECO:0000256" key="2">
    <source>
        <dbReference type="ARBA" id="ARBA00022679"/>
    </source>
</evidence>
<dbReference type="EMBL" id="JARBDR010000813">
    <property type="protein sequence ID" value="KAJ8306286.1"/>
    <property type="molecule type" value="Genomic_DNA"/>
</dbReference>
<accession>A0ABQ9EPL3</accession>
<evidence type="ECO:0000256" key="1">
    <source>
        <dbReference type="ARBA" id="ARBA00004141"/>
    </source>
</evidence>
<comment type="caution">
    <text evidence="10">The sequence shown here is derived from an EMBL/GenBank/DDBJ whole genome shotgun (WGS) entry which is preliminary data.</text>
</comment>
<keyword evidence="4 8" id="KW-1133">Transmembrane helix</keyword>
<dbReference type="PROSITE" id="PS50216">
    <property type="entry name" value="DHHC"/>
    <property type="match status" value="1"/>
</dbReference>
<dbReference type="InterPro" id="IPR001594">
    <property type="entry name" value="Palmitoyltrfase_DHHC"/>
</dbReference>
<dbReference type="PANTHER" id="PTHR22883">
    <property type="entry name" value="ZINC FINGER DHHC DOMAIN CONTAINING PROTEIN"/>
    <property type="match status" value="1"/>
</dbReference>
<evidence type="ECO:0000313" key="11">
    <source>
        <dbReference type="Proteomes" id="UP001217089"/>
    </source>
</evidence>
<name>A0ABQ9EPL3_TEGGR</name>
<dbReference type="InterPro" id="IPR039859">
    <property type="entry name" value="PFA4/ZDH16/20/ERF2-like"/>
</dbReference>
<comment type="subcellular location">
    <subcellularLocation>
        <location evidence="1">Membrane</location>
        <topology evidence="1">Multi-pass membrane protein</topology>
    </subcellularLocation>
</comment>
<evidence type="ECO:0000256" key="4">
    <source>
        <dbReference type="ARBA" id="ARBA00022989"/>
    </source>
</evidence>
<dbReference type="SUPFAM" id="SSF57829">
    <property type="entry name" value="Zn-binding ribosomal proteins"/>
    <property type="match status" value="1"/>
</dbReference>
<dbReference type="Pfam" id="PF01529">
    <property type="entry name" value="DHHC"/>
    <property type="match status" value="1"/>
</dbReference>
<keyword evidence="6 8" id="KW-0012">Acyltransferase</keyword>
<organism evidence="10 11">
    <name type="scientific">Tegillarca granosa</name>
    <name type="common">Malaysian cockle</name>
    <name type="synonym">Anadara granosa</name>
    <dbReference type="NCBI Taxonomy" id="220873"/>
    <lineage>
        <taxon>Eukaryota</taxon>
        <taxon>Metazoa</taxon>
        <taxon>Spiralia</taxon>
        <taxon>Lophotrochozoa</taxon>
        <taxon>Mollusca</taxon>
        <taxon>Bivalvia</taxon>
        <taxon>Autobranchia</taxon>
        <taxon>Pteriomorphia</taxon>
        <taxon>Arcoida</taxon>
        <taxon>Arcoidea</taxon>
        <taxon>Arcidae</taxon>
        <taxon>Tegillarca</taxon>
    </lineage>
</organism>
<evidence type="ECO:0000259" key="9">
    <source>
        <dbReference type="Pfam" id="PF01529"/>
    </source>
</evidence>
<sequence>MEPTALNPEYMAKTMGLTVPKHTSQFSHRIFVKTFPFLGRIHFVKDRAGIYSLLFVIWYWIYGTWCGIFVILLPRYEDGEVSGAVIVYLDEYEVCRVCQRHRPKRAHHCRRCQQCVLRMDHHCPW</sequence>
<gene>
    <name evidence="10" type="ORF">KUTeg_016831</name>
</gene>
<feature type="transmembrane region" description="Helical" evidence="8">
    <location>
        <begin position="50"/>
        <end position="73"/>
    </location>
</feature>
<keyword evidence="2 8" id="KW-0808">Transferase</keyword>
<comment type="catalytic activity">
    <reaction evidence="8">
        <text>L-cysteinyl-[protein] + hexadecanoyl-CoA = S-hexadecanoyl-L-cysteinyl-[protein] + CoA</text>
        <dbReference type="Rhea" id="RHEA:36683"/>
        <dbReference type="Rhea" id="RHEA-COMP:10131"/>
        <dbReference type="Rhea" id="RHEA-COMP:11032"/>
        <dbReference type="ChEBI" id="CHEBI:29950"/>
        <dbReference type="ChEBI" id="CHEBI:57287"/>
        <dbReference type="ChEBI" id="CHEBI:57379"/>
        <dbReference type="ChEBI" id="CHEBI:74151"/>
        <dbReference type="EC" id="2.3.1.225"/>
    </reaction>
</comment>